<gene>
    <name evidence="6" type="ORF">EDC14_103346</name>
</gene>
<dbReference type="Gene3D" id="3.30.70.120">
    <property type="match status" value="1"/>
</dbReference>
<dbReference type="GO" id="GO:0005737">
    <property type="term" value="C:cytoplasm"/>
    <property type="evidence" value="ECO:0007669"/>
    <property type="project" value="TreeGrafter"/>
</dbReference>
<comment type="similarity">
    <text evidence="1 4">Belongs to the GTP cyclohydrolase I type 2/NIF3 family.</text>
</comment>
<proteinExistence type="inferred from homology"/>
<feature type="binding site" evidence="5">
    <location>
        <position position="104"/>
    </location>
    <ligand>
        <name>a divalent metal cation</name>
        <dbReference type="ChEBI" id="CHEBI:60240"/>
        <label>1</label>
    </ligand>
</feature>
<feature type="binding site" evidence="5">
    <location>
        <position position="66"/>
    </location>
    <ligand>
        <name>a divalent metal cation</name>
        <dbReference type="ChEBI" id="CHEBI:60240"/>
        <label>1</label>
    </ligand>
</feature>
<dbReference type="AlphaFoldDB" id="A0A4R1R7Q3"/>
<evidence type="ECO:0000256" key="1">
    <source>
        <dbReference type="ARBA" id="ARBA00006964"/>
    </source>
</evidence>
<keyword evidence="7" id="KW-1185">Reference proteome</keyword>
<dbReference type="PIRSF" id="PIRSF037489">
    <property type="entry name" value="UCP037489_NIF3_YqfO"/>
    <property type="match status" value="1"/>
</dbReference>
<dbReference type="Pfam" id="PF01784">
    <property type="entry name" value="DUF34_NIF3"/>
    <property type="match status" value="1"/>
</dbReference>
<dbReference type="OrthoDB" id="9792792at2"/>
<dbReference type="PANTHER" id="PTHR13799">
    <property type="entry name" value="NGG1 INTERACTING FACTOR 3"/>
    <property type="match status" value="1"/>
</dbReference>
<evidence type="ECO:0000313" key="7">
    <source>
        <dbReference type="Proteomes" id="UP000295008"/>
    </source>
</evidence>
<dbReference type="InterPro" id="IPR017221">
    <property type="entry name" value="DUF34/NIF3_bac"/>
</dbReference>
<evidence type="ECO:0000256" key="5">
    <source>
        <dbReference type="PIRSR" id="PIRSR602678-1"/>
    </source>
</evidence>
<dbReference type="Proteomes" id="UP000295008">
    <property type="component" value="Unassembled WGS sequence"/>
</dbReference>
<dbReference type="SUPFAM" id="SSF102705">
    <property type="entry name" value="NIF3 (NGG1p interacting factor 3)-like"/>
    <property type="match status" value="1"/>
</dbReference>
<protein>
    <recommendedName>
        <fullName evidence="2 4">GTP cyclohydrolase 1 type 2 homolog</fullName>
    </recommendedName>
</protein>
<sequence length="370" mass="40689">MLTVKQILEAVNRVAPWDLAESWDQVGLQVGRTQQPARRILVALDLRPEVIEEGISLQVDGFITHHPLIFKPLARLDLDTPLGASLERLLKANLFFIAVHTNADKAEDGLNQYLAERLGLESLVPLVGAGSDSTCKVTVFVPAEHARAIRRAMAEAGAGRMGDYQECAFQVQGSGSFRPGASAHPWIGQPEQQTDVPEIRLEMVAARADLPRILAAIRSHHPYEEPAIDVVPLVTQPKAGLGRIGRLPEPLTLGDFSRKVQEQLQPTGMRICGDPERKIRRVALCTGSGGSLLKMALQSRADLYLSGDLGYHDFLTAQEHGLALLDAGHWATERIFGDWLLGHFSKLWSEADGPQLLLSRAIREEPYHTL</sequence>
<dbReference type="EMBL" id="SLUN01000033">
    <property type="protein sequence ID" value="TCL61539.1"/>
    <property type="molecule type" value="Genomic_DNA"/>
</dbReference>
<evidence type="ECO:0000256" key="2">
    <source>
        <dbReference type="ARBA" id="ARBA00022112"/>
    </source>
</evidence>
<comment type="caution">
    <text evidence="6">The sequence shown here is derived from an EMBL/GenBank/DDBJ whole genome shotgun (WGS) entry which is preliminary data.</text>
</comment>
<dbReference type="FunFam" id="3.40.1390.30:FF:000001">
    <property type="entry name" value="GTP cyclohydrolase 1 type 2"/>
    <property type="match status" value="1"/>
</dbReference>
<feature type="binding site" evidence="5">
    <location>
        <position position="65"/>
    </location>
    <ligand>
        <name>a divalent metal cation</name>
        <dbReference type="ChEBI" id="CHEBI:60240"/>
        <label>1</label>
    </ligand>
</feature>
<accession>A0A4R1R7Q3</accession>
<name>A0A4R1R7Q3_HYDET</name>
<dbReference type="PANTHER" id="PTHR13799:SF14">
    <property type="entry name" value="GTP CYCLOHYDROLASE 1 TYPE 2 HOMOLOG"/>
    <property type="match status" value="1"/>
</dbReference>
<dbReference type="Gene3D" id="3.40.1390.30">
    <property type="entry name" value="NIF3 (NGG1p interacting factor 3)-like"/>
    <property type="match status" value="1"/>
</dbReference>
<evidence type="ECO:0000256" key="3">
    <source>
        <dbReference type="ARBA" id="ARBA00022723"/>
    </source>
</evidence>
<dbReference type="InterPro" id="IPR002678">
    <property type="entry name" value="DUF34/NIF3"/>
</dbReference>
<reference evidence="6 7" key="1">
    <citation type="submission" date="2019-03" db="EMBL/GenBank/DDBJ databases">
        <title>Genomic Encyclopedia of Type Strains, Phase IV (KMG-IV): sequencing the most valuable type-strain genomes for metagenomic binning, comparative biology and taxonomic classification.</title>
        <authorList>
            <person name="Goeker M."/>
        </authorList>
    </citation>
    <scope>NUCLEOTIDE SEQUENCE [LARGE SCALE GENOMIC DNA]</scope>
    <source>
        <strain evidence="6 7">LX-B</strain>
    </source>
</reference>
<dbReference type="RefSeq" id="WP_132016241.1">
    <property type="nucleotide sequence ID" value="NZ_SLUN01000033.1"/>
</dbReference>
<keyword evidence="3 4" id="KW-0479">Metal-binding</keyword>
<organism evidence="6 7">
    <name type="scientific">Hydrogenispora ethanolica</name>
    <dbReference type="NCBI Taxonomy" id="1082276"/>
    <lineage>
        <taxon>Bacteria</taxon>
        <taxon>Bacillati</taxon>
        <taxon>Bacillota</taxon>
        <taxon>Hydrogenispora</taxon>
    </lineage>
</organism>
<dbReference type="GO" id="GO:0046872">
    <property type="term" value="F:metal ion binding"/>
    <property type="evidence" value="ECO:0007669"/>
    <property type="project" value="UniProtKB-UniRule"/>
</dbReference>
<feature type="binding site" evidence="5">
    <location>
        <position position="333"/>
    </location>
    <ligand>
        <name>a divalent metal cation</name>
        <dbReference type="ChEBI" id="CHEBI:60240"/>
        <label>1</label>
    </ligand>
</feature>
<evidence type="ECO:0000313" key="6">
    <source>
        <dbReference type="EMBL" id="TCL61539.1"/>
    </source>
</evidence>
<dbReference type="InterPro" id="IPR036069">
    <property type="entry name" value="DUF34/NIF3_sf"/>
</dbReference>
<dbReference type="InterPro" id="IPR015867">
    <property type="entry name" value="N-reg_PII/ATP_PRibTrfase_C"/>
</dbReference>
<evidence type="ECO:0000256" key="4">
    <source>
        <dbReference type="PIRNR" id="PIRNR037489"/>
    </source>
</evidence>
<feature type="binding site" evidence="5">
    <location>
        <position position="329"/>
    </location>
    <ligand>
        <name>a divalent metal cation</name>
        <dbReference type="ChEBI" id="CHEBI:60240"/>
        <label>1</label>
    </ligand>
</feature>
<dbReference type="NCBIfam" id="TIGR00486">
    <property type="entry name" value="YbgI_SA1388"/>
    <property type="match status" value="1"/>
</dbReference>